<feature type="transmembrane region" description="Helical" evidence="5">
    <location>
        <begin position="7"/>
        <end position="26"/>
    </location>
</feature>
<dbReference type="Pfam" id="PF04932">
    <property type="entry name" value="Wzy_C"/>
    <property type="match status" value="1"/>
</dbReference>
<evidence type="ECO:0000313" key="8">
    <source>
        <dbReference type="Proteomes" id="UP001364224"/>
    </source>
</evidence>
<feature type="transmembrane region" description="Helical" evidence="5">
    <location>
        <begin position="113"/>
        <end position="133"/>
    </location>
</feature>
<sequence length="391" mass="40862">MKIGWQIPFATLVSSGSVLILLNGAIGSSGVPALTVAVIGGSVVALFLLGRFRAFEINLVDILFAAFAAVAIFSLIRMPPSPRDAALFLLALAAYPAGRLIPTDSKLGLFHRITGLVALLGTVATFFALGAQWNDPHGKPIVFGFAHAATVFTMSFGFLVLAVACYGDLRRIRLILAILVPPLVIFAASQVRFIFVALALALVAAFFVSPSDRRRPIAMILGAAIISVLIGLAVRPQTSGIFLNYIFSPARAGDTVPGRPPNPVAGECGELDNSVAIRKSLLKEAVKAVPGAGIFGGGLSSFERASCFKAYPHVTLLQTIIEFGFLGGTLVILLVAAALGGLIPADSPQVRFALTALVFVASLEMAHGGLTGAFLLFTFLGMAAAHRRVPA</sequence>
<evidence type="ECO:0000256" key="5">
    <source>
        <dbReference type="SAM" id="Phobius"/>
    </source>
</evidence>
<evidence type="ECO:0000256" key="4">
    <source>
        <dbReference type="ARBA" id="ARBA00023136"/>
    </source>
</evidence>
<evidence type="ECO:0000256" key="3">
    <source>
        <dbReference type="ARBA" id="ARBA00022989"/>
    </source>
</evidence>
<dbReference type="RefSeq" id="WP_334481316.1">
    <property type="nucleotide sequence ID" value="NZ_JAZHRV010000001.1"/>
</dbReference>
<dbReference type="EMBL" id="JAZHRV010000001">
    <property type="protein sequence ID" value="MEH2556070.1"/>
    <property type="molecule type" value="Genomic_DNA"/>
</dbReference>
<evidence type="ECO:0000256" key="1">
    <source>
        <dbReference type="ARBA" id="ARBA00004141"/>
    </source>
</evidence>
<comment type="subcellular location">
    <subcellularLocation>
        <location evidence="1">Membrane</location>
        <topology evidence="1">Multi-pass membrane protein</topology>
    </subcellularLocation>
</comment>
<feature type="transmembrane region" description="Helical" evidence="5">
    <location>
        <begin position="62"/>
        <end position="79"/>
    </location>
</feature>
<keyword evidence="2 5" id="KW-0812">Transmembrane</keyword>
<evidence type="ECO:0000256" key="2">
    <source>
        <dbReference type="ARBA" id="ARBA00022692"/>
    </source>
</evidence>
<accession>A0ABU8BC79</accession>
<name>A0ABU8BC79_9BRAD</name>
<keyword evidence="4 5" id="KW-0472">Membrane</keyword>
<dbReference type="Proteomes" id="UP001364224">
    <property type="component" value="Unassembled WGS sequence"/>
</dbReference>
<feature type="transmembrane region" description="Helical" evidence="5">
    <location>
        <begin position="217"/>
        <end position="234"/>
    </location>
</feature>
<evidence type="ECO:0000313" key="7">
    <source>
        <dbReference type="EMBL" id="MEH2556070.1"/>
    </source>
</evidence>
<feature type="transmembrane region" description="Helical" evidence="5">
    <location>
        <begin position="32"/>
        <end position="50"/>
    </location>
</feature>
<feature type="transmembrane region" description="Helical" evidence="5">
    <location>
        <begin position="174"/>
        <end position="205"/>
    </location>
</feature>
<feature type="transmembrane region" description="Helical" evidence="5">
    <location>
        <begin position="323"/>
        <end position="345"/>
    </location>
</feature>
<proteinExistence type="predicted"/>
<gene>
    <name evidence="7" type="ORF">V1286_003599</name>
</gene>
<feature type="domain" description="O-antigen ligase-related" evidence="6">
    <location>
        <begin position="178"/>
        <end position="331"/>
    </location>
</feature>
<keyword evidence="3 5" id="KW-1133">Transmembrane helix</keyword>
<comment type="caution">
    <text evidence="7">The sequence shown here is derived from an EMBL/GenBank/DDBJ whole genome shotgun (WGS) entry which is preliminary data.</text>
</comment>
<reference evidence="7 8" key="1">
    <citation type="submission" date="2024-02" db="EMBL/GenBank/DDBJ databases">
        <title>Adaptive strategies in a cosmopolitan and abundant soil bacterium.</title>
        <authorList>
            <person name="Carini P."/>
        </authorList>
    </citation>
    <scope>NUCLEOTIDE SEQUENCE [LARGE SCALE GENOMIC DNA]</scope>
    <source>
        <strain evidence="7 8">AZCC 1608</strain>
    </source>
</reference>
<keyword evidence="8" id="KW-1185">Reference proteome</keyword>
<evidence type="ECO:0000259" key="6">
    <source>
        <dbReference type="Pfam" id="PF04932"/>
    </source>
</evidence>
<protein>
    <recommendedName>
        <fullName evidence="6">O-antigen ligase-related domain-containing protein</fullName>
    </recommendedName>
</protein>
<dbReference type="InterPro" id="IPR007016">
    <property type="entry name" value="O-antigen_ligase-rel_domated"/>
</dbReference>
<organism evidence="7 8">
    <name type="scientific">Bradyrhizobium algeriense</name>
    <dbReference type="NCBI Taxonomy" id="634784"/>
    <lineage>
        <taxon>Bacteria</taxon>
        <taxon>Pseudomonadati</taxon>
        <taxon>Pseudomonadota</taxon>
        <taxon>Alphaproteobacteria</taxon>
        <taxon>Hyphomicrobiales</taxon>
        <taxon>Nitrobacteraceae</taxon>
        <taxon>Bradyrhizobium</taxon>
    </lineage>
</organism>
<feature type="transmembrane region" description="Helical" evidence="5">
    <location>
        <begin position="85"/>
        <end position="101"/>
    </location>
</feature>
<feature type="transmembrane region" description="Helical" evidence="5">
    <location>
        <begin position="145"/>
        <end position="167"/>
    </location>
</feature>
<feature type="transmembrane region" description="Helical" evidence="5">
    <location>
        <begin position="365"/>
        <end position="385"/>
    </location>
</feature>